<dbReference type="PANTHER" id="PTHR42678:SF34">
    <property type="entry name" value="OS04G0183300 PROTEIN"/>
    <property type="match status" value="1"/>
</dbReference>
<comment type="caution">
    <text evidence="2">The sequence shown here is derived from an EMBL/GenBank/DDBJ whole genome shotgun (WGS) entry which is preliminary data.</text>
</comment>
<keyword evidence="3" id="KW-1185">Reference proteome</keyword>
<proteinExistence type="predicted"/>
<dbReference type="Gene3D" id="3.90.1300.10">
    <property type="entry name" value="Amidase signature (AS) domain"/>
    <property type="match status" value="1"/>
</dbReference>
<evidence type="ECO:0000313" key="3">
    <source>
        <dbReference type="Proteomes" id="UP001213000"/>
    </source>
</evidence>
<dbReference type="SUPFAM" id="SSF75304">
    <property type="entry name" value="Amidase signature (AS) enzymes"/>
    <property type="match status" value="1"/>
</dbReference>
<organism evidence="2 3">
    <name type="scientific">Leucocoprinus birnbaumii</name>
    <dbReference type="NCBI Taxonomy" id="56174"/>
    <lineage>
        <taxon>Eukaryota</taxon>
        <taxon>Fungi</taxon>
        <taxon>Dikarya</taxon>
        <taxon>Basidiomycota</taxon>
        <taxon>Agaricomycotina</taxon>
        <taxon>Agaricomycetes</taxon>
        <taxon>Agaricomycetidae</taxon>
        <taxon>Agaricales</taxon>
        <taxon>Agaricineae</taxon>
        <taxon>Agaricaceae</taxon>
        <taxon>Leucocoprinus</taxon>
    </lineage>
</organism>
<dbReference type="PANTHER" id="PTHR42678">
    <property type="entry name" value="AMIDASE"/>
    <property type="match status" value="1"/>
</dbReference>
<dbReference type="InterPro" id="IPR023811">
    <property type="entry name" value="CHP04076"/>
</dbReference>
<evidence type="ECO:0000313" key="2">
    <source>
        <dbReference type="EMBL" id="KAJ3567295.1"/>
    </source>
</evidence>
<dbReference type="AlphaFoldDB" id="A0AAD5YVS0"/>
<gene>
    <name evidence="2" type="ORF">NP233_g6459</name>
</gene>
<name>A0AAD5YVS0_9AGAR</name>
<sequence>MSVNGQGDKFDLYDLRVEVICPSGQKIYCGAKEGDYFELRGEMLHLPPGQAFSIYSLAAVLPLLAAKQRPTHDNDWMTTDCEVACPDPNCPSRLRITRVGKREFSHSDVTAVPLEGVEETTMLRFRYLIVVLLLISLGITCAHSLDLRSDKKDVFPDLYEASVEDLQQGLDSGHFSSVDLIKAYFARIDEVNLRGPALRAILEINPSALSQAAALDHERKTKGKRGLLHGIPVLLKDNIATVASEGMNTTAGSYSLLGSIVPDDAGVVKRLRAAGAIILGKANLSEWAHFRGNLPSGWSGRGRQCTNAYFPNADPCGSSSGSGVAASIGLAAVTLGTETDGSITCPSSNNNLAGIKPTVGLTSRAGVVPISAHQDTIGPMTRSMADAAIVLSVIAGKDPNDNFTLAQPDRLPDYTKALNKNALKGKRIGVPRHIILNTSISGDDPSVNVQFEKALRVIRSLGATVVDPADMPSAAEIIRSNNESIVLDVEFKVQLNEWFDSLIENPSGVRSLADLIKFDNDNPELEEPPQFEDQSEFIRAEATTGFDTTYFTALAADHDLGSTRGIDEVLKQHNLDALVLPATGFTTVPAAIVGYPIITVPLGFFPDNVTIGRAGPNLVYPAPGVPFGLSFLGTAFSEFDLIGFGYAYEQATRTRLKRKAYAAAIPKTQLKDILSK</sequence>
<protein>
    <recommendedName>
        <fullName evidence="1">Amidase domain-containing protein</fullName>
    </recommendedName>
</protein>
<dbReference type="InterPro" id="IPR023631">
    <property type="entry name" value="Amidase_dom"/>
</dbReference>
<feature type="domain" description="Amidase" evidence="1">
    <location>
        <begin position="179"/>
        <end position="641"/>
    </location>
</feature>
<dbReference type="Proteomes" id="UP001213000">
    <property type="component" value="Unassembled WGS sequence"/>
</dbReference>
<evidence type="ECO:0000259" key="1">
    <source>
        <dbReference type="Pfam" id="PF01425"/>
    </source>
</evidence>
<dbReference type="NCBIfam" id="TIGR04076">
    <property type="entry name" value="TIGR04076 family protein"/>
    <property type="match status" value="1"/>
</dbReference>
<accession>A0AAD5YVS0</accession>
<reference evidence="2" key="1">
    <citation type="submission" date="2022-07" db="EMBL/GenBank/DDBJ databases">
        <title>Genome Sequence of Leucocoprinus birnbaumii.</title>
        <authorList>
            <person name="Buettner E."/>
        </authorList>
    </citation>
    <scope>NUCLEOTIDE SEQUENCE</scope>
    <source>
        <strain evidence="2">VT141</strain>
    </source>
</reference>
<dbReference type="EMBL" id="JANIEX010000423">
    <property type="protein sequence ID" value="KAJ3567295.1"/>
    <property type="molecule type" value="Genomic_DNA"/>
</dbReference>
<dbReference type="Pfam" id="PF01425">
    <property type="entry name" value="Amidase"/>
    <property type="match status" value="1"/>
</dbReference>
<dbReference type="InterPro" id="IPR036928">
    <property type="entry name" value="AS_sf"/>
</dbReference>